<evidence type="ECO:0000313" key="1">
    <source>
        <dbReference type="EMBL" id="GBP36690.1"/>
    </source>
</evidence>
<comment type="caution">
    <text evidence="1">The sequence shown here is derived from an EMBL/GenBank/DDBJ whole genome shotgun (WGS) entry which is preliminary data.</text>
</comment>
<organism evidence="1 2">
    <name type="scientific">Eumeta variegata</name>
    <name type="common">Bagworm moth</name>
    <name type="synonym">Eumeta japonica</name>
    <dbReference type="NCBI Taxonomy" id="151549"/>
    <lineage>
        <taxon>Eukaryota</taxon>
        <taxon>Metazoa</taxon>
        <taxon>Ecdysozoa</taxon>
        <taxon>Arthropoda</taxon>
        <taxon>Hexapoda</taxon>
        <taxon>Insecta</taxon>
        <taxon>Pterygota</taxon>
        <taxon>Neoptera</taxon>
        <taxon>Endopterygota</taxon>
        <taxon>Lepidoptera</taxon>
        <taxon>Glossata</taxon>
        <taxon>Ditrysia</taxon>
        <taxon>Tineoidea</taxon>
        <taxon>Psychidae</taxon>
        <taxon>Oiketicinae</taxon>
        <taxon>Eumeta</taxon>
    </lineage>
</organism>
<protein>
    <submittedName>
        <fullName evidence="1">Uncharacterized protein</fullName>
    </submittedName>
</protein>
<gene>
    <name evidence="1" type="ORF">EVAR_35276_1</name>
</gene>
<reference evidence="1 2" key="1">
    <citation type="journal article" date="2019" name="Commun. Biol.">
        <title>The bagworm genome reveals a unique fibroin gene that provides high tensile strength.</title>
        <authorList>
            <person name="Kono N."/>
            <person name="Nakamura H."/>
            <person name="Ohtoshi R."/>
            <person name="Tomita M."/>
            <person name="Numata K."/>
            <person name="Arakawa K."/>
        </authorList>
    </citation>
    <scope>NUCLEOTIDE SEQUENCE [LARGE SCALE GENOMIC DNA]</scope>
</reference>
<dbReference type="Proteomes" id="UP000299102">
    <property type="component" value="Unassembled WGS sequence"/>
</dbReference>
<name>A0A4C1VDT5_EUMVA</name>
<dbReference type="EMBL" id="BGZK01000321">
    <property type="protein sequence ID" value="GBP36690.1"/>
    <property type="molecule type" value="Genomic_DNA"/>
</dbReference>
<dbReference type="OrthoDB" id="7449241at2759"/>
<proteinExistence type="predicted"/>
<dbReference type="AlphaFoldDB" id="A0A4C1VDT5"/>
<accession>A0A4C1VDT5</accession>
<evidence type="ECO:0000313" key="2">
    <source>
        <dbReference type="Proteomes" id="UP000299102"/>
    </source>
</evidence>
<sequence>MPDIQCSVDIELEIVRVSPYAVEMLDTQHAVDADLRTVMVSHQLIEMPNIQHAVDAELETALVSRQLCELPHALPVQAFAVRLCLENSQNGHNHRLRLPSRVWPRLSRALSDERLLSPPQAARRTARPAPAPFAHNAGGAVPLDRTVVSRTPFVIVLTVKIFVHMM</sequence>
<keyword evidence="2" id="KW-1185">Reference proteome</keyword>